<dbReference type="AlphaFoldDB" id="A0A6A3KXZ9"/>
<dbReference type="EMBL" id="QXFU01001067">
    <property type="protein sequence ID" value="KAE9011710.1"/>
    <property type="molecule type" value="Genomic_DNA"/>
</dbReference>
<evidence type="ECO:0000313" key="2">
    <source>
        <dbReference type="EMBL" id="KAE9333710.1"/>
    </source>
</evidence>
<protein>
    <submittedName>
        <fullName evidence="1">Uncharacterized protein</fullName>
    </submittedName>
</protein>
<gene>
    <name evidence="1" type="ORF">PR002_g14997</name>
    <name evidence="2" type="ORF">PR003_g13883</name>
</gene>
<keyword evidence="3" id="KW-1185">Reference proteome</keyword>
<proteinExistence type="predicted"/>
<dbReference type="OrthoDB" id="123545at2759"/>
<organism evidence="1 4">
    <name type="scientific">Phytophthora rubi</name>
    <dbReference type="NCBI Taxonomy" id="129364"/>
    <lineage>
        <taxon>Eukaryota</taxon>
        <taxon>Sar</taxon>
        <taxon>Stramenopiles</taxon>
        <taxon>Oomycota</taxon>
        <taxon>Peronosporomycetes</taxon>
        <taxon>Peronosporales</taxon>
        <taxon>Peronosporaceae</taxon>
        <taxon>Phytophthora</taxon>
    </lineage>
</organism>
<dbReference type="Proteomes" id="UP000434957">
    <property type="component" value="Unassembled WGS sequence"/>
</dbReference>
<accession>A0A6A3KXZ9</accession>
<name>A0A6A3KXZ9_9STRA</name>
<sequence length="182" mass="20256">MDMWSKLAEVLLSCSDFSCKSLAGKTAQNRVTLLIDAANKKNAKEARLSGVDVTYSEKELLSETPLETMEAYRHERALNKAADAKKEAAAEAAGEMVRKLAVKRLKLPASEATESPTKGTKLPKTVGMLAEFKDKELAAKKEQWDAERADRLELERGRLAVERQCQPDNQRLLELLARLAKK</sequence>
<evidence type="ECO:0000313" key="1">
    <source>
        <dbReference type="EMBL" id="KAE9011710.1"/>
    </source>
</evidence>
<dbReference type="Proteomes" id="UP000435112">
    <property type="component" value="Unassembled WGS sequence"/>
</dbReference>
<comment type="caution">
    <text evidence="1">The sequence shown here is derived from an EMBL/GenBank/DDBJ whole genome shotgun (WGS) entry which is preliminary data.</text>
</comment>
<evidence type="ECO:0000313" key="4">
    <source>
        <dbReference type="Proteomes" id="UP000435112"/>
    </source>
</evidence>
<dbReference type="EMBL" id="QXFT01000893">
    <property type="protein sequence ID" value="KAE9333710.1"/>
    <property type="molecule type" value="Genomic_DNA"/>
</dbReference>
<reference evidence="1 4" key="1">
    <citation type="submission" date="2018-09" db="EMBL/GenBank/DDBJ databases">
        <title>Genomic investigation of the strawberry pathogen Phytophthora fragariae indicates pathogenicity is determined by transcriptional variation in three key races.</title>
        <authorList>
            <person name="Adams T.M."/>
            <person name="Armitage A.D."/>
            <person name="Sobczyk M.K."/>
            <person name="Bates H.J."/>
            <person name="Dunwell J.M."/>
            <person name="Nellist C.F."/>
            <person name="Harrison R.J."/>
        </authorList>
    </citation>
    <scope>NUCLEOTIDE SEQUENCE [LARGE SCALE GENOMIC DNA]</scope>
    <source>
        <strain evidence="1 4">SCRP324</strain>
        <strain evidence="2 3">SCRP333</strain>
    </source>
</reference>
<evidence type="ECO:0000313" key="3">
    <source>
        <dbReference type="Proteomes" id="UP000434957"/>
    </source>
</evidence>